<feature type="transmembrane region" description="Helical" evidence="10">
    <location>
        <begin position="148"/>
        <end position="167"/>
    </location>
</feature>
<protein>
    <submittedName>
        <fullName evidence="11">Poly(Beta-D-mannuronate) O-acetylase</fullName>
    </submittedName>
</protein>
<sequence length="482" mass="56875">MLFNSFEFIFVFLPIVVIGYFILNKYWTTPGKVWLVIASFVFYGWWNPIYVLLLITSIISNYTIGIYISKAVQKDKRKLFLSIGLIINIGILGYFKYYDFFIENINFVFQTDFNLLHIILPLAISFYTFQQIAYLVDMYRNEVKENSFLNYVLFISFFPQLIAGPIVQHKEVMEQYLNMTKKSMNWENISKGLFIFSIGLFKKVAIADTFAVWVNQGFSQTDSLTFFDSWITTLSYTFQLYFDFSGYTDMAIGIALLFNIYLPINFNSPYKARTIREFWQRWHITLSKFLGKYIYIPLGGNRFSNRRTYLNLFLVFTISGLWHGAEWTFITWGGSMHGIALIINRAWYKAGFKMNAILAWFITFNFINITRVFFRSPDFSTALSILGTMFGFRGFGMPQQLLTKFNMNWLDNQIYTYQLTEDMWLTILYLLAAFIVTIFLKNSVEITRSLKPNPLYSLYAAILFIYSTLHLYQVTEFIYFNF</sequence>
<dbReference type="InterPro" id="IPR024194">
    <property type="entry name" value="Ac/AlaTfrase_AlgI/DltB"/>
</dbReference>
<evidence type="ECO:0000256" key="5">
    <source>
        <dbReference type="ARBA" id="ARBA00022692"/>
    </source>
</evidence>
<evidence type="ECO:0000256" key="8">
    <source>
        <dbReference type="ARBA" id="ARBA00023315"/>
    </source>
</evidence>
<comment type="caution">
    <text evidence="11">The sequence shown here is derived from an EMBL/GenBank/DDBJ whole genome shotgun (WGS) entry which is preliminary data.</text>
</comment>
<dbReference type="STRING" id="1298598.JCM21714_1436"/>
<evidence type="ECO:0000256" key="3">
    <source>
        <dbReference type="ARBA" id="ARBA00022475"/>
    </source>
</evidence>
<feature type="transmembrane region" description="Helical" evidence="10">
    <location>
        <begin position="244"/>
        <end position="264"/>
    </location>
</feature>
<comment type="similarity">
    <text evidence="2 9">Belongs to the membrane-bound acyltransferase family.</text>
</comment>
<evidence type="ECO:0000256" key="7">
    <source>
        <dbReference type="ARBA" id="ARBA00023136"/>
    </source>
</evidence>
<evidence type="ECO:0000256" key="1">
    <source>
        <dbReference type="ARBA" id="ARBA00004651"/>
    </source>
</evidence>
<keyword evidence="7 9" id="KW-0472">Membrane</keyword>
<evidence type="ECO:0000313" key="11">
    <source>
        <dbReference type="EMBL" id="GAE92434.1"/>
    </source>
</evidence>
<dbReference type="OrthoDB" id="9805788at2"/>
<feature type="transmembrane region" description="Helical" evidence="10">
    <location>
        <begin position="33"/>
        <end position="59"/>
    </location>
</feature>
<evidence type="ECO:0000313" key="12">
    <source>
        <dbReference type="Proteomes" id="UP000019102"/>
    </source>
</evidence>
<dbReference type="AlphaFoldDB" id="W4VI69"/>
<organism evidence="11 12">
    <name type="scientific">Gracilibacillus boraciitolerans JCM 21714</name>
    <dbReference type="NCBI Taxonomy" id="1298598"/>
    <lineage>
        <taxon>Bacteria</taxon>
        <taxon>Bacillati</taxon>
        <taxon>Bacillota</taxon>
        <taxon>Bacilli</taxon>
        <taxon>Bacillales</taxon>
        <taxon>Bacillaceae</taxon>
        <taxon>Gracilibacillus</taxon>
    </lineage>
</organism>
<feature type="transmembrane region" description="Helical" evidence="10">
    <location>
        <begin position="355"/>
        <end position="374"/>
    </location>
</feature>
<proteinExistence type="inferred from homology"/>
<dbReference type="PANTHER" id="PTHR13285">
    <property type="entry name" value="ACYLTRANSFERASE"/>
    <property type="match status" value="1"/>
</dbReference>
<dbReference type="InterPro" id="IPR051085">
    <property type="entry name" value="MB_O-acyltransferase"/>
</dbReference>
<keyword evidence="12" id="KW-1185">Reference proteome</keyword>
<reference evidence="11 12" key="1">
    <citation type="journal article" date="2014" name="Genome Announc.">
        <title>Draft Genome Sequence of the Boron-Tolerant and Moderately Halotolerant Bacterium Gracilibacillus boraciitolerans JCM 21714T.</title>
        <authorList>
            <person name="Ahmed I."/>
            <person name="Oshima K."/>
            <person name="Suda W."/>
            <person name="Kitamura K."/>
            <person name="Iida T."/>
            <person name="Ohmori Y."/>
            <person name="Fujiwara T."/>
            <person name="Hattori M."/>
            <person name="Ohkuma M."/>
        </authorList>
    </citation>
    <scope>NUCLEOTIDE SEQUENCE [LARGE SCALE GENOMIC DNA]</scope>
    <source>
        <strain evidence="11 12">JCM 21714</strain>
    </source>
</reference>
<feature type="transmembrane region" description="Helical" evidence="10">
    <location>
        <begin position="456"/>
        <end position="474"/>
    </location>
</feature>
<dbReference type="GO" id="GO:0005886">
    <property type="term" value="C:plasma membrane"/>
    <property type="evidence" value="ECO:0007669"/>
    <property type="project" value="UniProtKB-SubCell"/>
</dbReference>
<dbReference type="Proteomes" id="UP000019102">
    <property type="component" value="Unassembled WGS sequence"/>
</dbReference>
<keyword evidence="3 9" id="KW-1003">Cell membrane</keyword>
<evidence type="ECO:0000256" key="6">
    <source>
        <dbReference type="ARBA" id="ARBA00022989"/>
    </source>
</evidence>
<dbReference type="PIRSF" id="PIRSF500217">
    <property type="entry name" value="AlgI"/>
    <property type="match status" value="1"/>
</dbReference>
<feature type="transmembrane region" description="Helical" evidence="10">
    <location>
        <begin position="79"/>
        <end position="95"/>
    </location>
</feature>
<feature type="transmembrane region" description="Helical" evidence="10">
    <location>
        <begin position="423"/>
        <end position="444"/>
    </location>
</feature>
<evidence type="ECO:0000256" key="2">
    <source>
        <dbReference type="ARBA" id="ARBA00010323"/>
    </source>
</evidence>
<dbReference type="Pfam" id="PF03062">
    <property type="entry name" value="MBOAT"/>
    <property type="match status" value="1"/>
</dbReference>
<dbReference type="PIRSF" id="PIRSF016636">
    <property type="entry name" value="AlgI_DltB"/>
    <property type="match status" value="1"/>
</dbReference>
<comment type="subcellular location">
    <subcellularLocation>
        <location evidence="1">Cell membrane</location>
        <topology evidence="1">Multi-pass membrane protein</topology>
    </subcellularLocation>
</comment>
<dbReference type="eggNOG" id="COG1696">
    <property type="taxonomic scope" value="Bacteria"/>
</dbReference>
<feature type="transmembrane region" description="Helical" evidence="10">
    <location>
        <begin position="7"/>
        <end position="27"/>
    </location>
</feature>
<dbReference type="InterPro" id="IPR028362">
    <property type="entry name" value="AlgI"/>
</dbReference>
<dbReference type="GO" id="GO:0016746">
    <property type="term" value="F:acyltransferase activity"/>
    <property type="evidence" value="ECO:0007669"/>
    <property type="project" value="UniProtKB-KW"/>
</dbReference>
<keyword evidence="8 9" id="KW-0012">Acyltransferase</keyword>
<dbReference type="InterPro" id="IPR004299">
    <property type="entry name" value="MBOAT_fam"/>
</dbReference>
<feature type="transmembrane region" description="Helical" evidence="10">
    <location>
        <begin position="308"/>
        <end position="324"/>
    </location>
</feature>
<keyword evidence="4 9" id="KW-0808">Transferase</keyword>
<dbReference type="EMBL" id="BAVS01000005">
    <property type="protein sequence ID" value="GAE92434.1"/>
    <property type="molecule type" value="Genomic_DNA"/>
</dbReference>
<keyword evidence="5 10" id="KW-0812">Transmembrane</keyword>
<dbReference type="PANTHER" id="PTHR13285:SF23">
    <property type="entry name" value="TEICHOIC ACID D-ALANYLTRANSFERASE"/>
    <property type="match status" value="1"/>
</dbReference>
<accession>W4VI69</accession>
<name>W4VI69_9BACI</name>
<evidence type="ECO:0000256" key="9">
    <source>
        <dbReference type="PIRNR" id="PIRNR016636"/>
    </source>
</evidence>
<dbReference type="RefSeq" id="WP_035722433.1">
    <property type="nucleotide sequence ID" value="NZ_BAVS01000005.1"/>
</dbReference>
<keyword evidence="6 10" id="KW-1133">Transmembrane helix</keyword>
<evidence type="ECO:0000256" key="4">
    <source>
        <dbReference type="ARBA" id="ARBA00022679"/>
    </source>
</evidence>
<evidence type="ECO:0000256" key="10">
    <source>
        <dbReference type="SAM" id="Phobius"/>
    </source>
</evidence>
<feature type="transmembrane region" description="Helical" evidence="10">
    <location>
        <begin position="115"/>
        <end position="136"/>
    </location>
</feature>
<dbReference type="GO" id="GO:0042121">
    <property type="term" value="P:alginic acid biosynthetic process"/>
    <property type="evidence" value="ECO:0007669"/>
    <property type="project" value="InterPro"/>
</dbReference>
<gene>
    <name evidence="11" type="ORF">JCM21714_1436</name>
</gene>